<dbReference type="AlphaFoldDB" id="A0A161PG68"/>
<dbReference type="InterPro" id="IPR024787">
    <property type="entry name" value="EcsC"/>
</dbReference>
<dbReference type="PANTHER" id="PTHR41260:SF1">
    <property type="entry name" value="PROTEIN ECSC"/>
    <property type="match status" value="1"/>
</dbReference>
<accession>A0A161PG68</accession>
<evidence type="ECO:0000313" key="2">
    <source>
        <dbReference type="Proteomes" id="UP000075806"/>
    </source>
</evidence>
<dbReference type="STRING" id="519424.AZF04_05270"/>
<dbReference type="EMBL" id="LTAO01000012">
    <property type="protein sequence ID" value="KYG32177.1"/>
    <property type="molecule type" value="Genomic_DNA"/>
</dbReference>
<dbReference type="PANTHER" id="PTHR41260">
    <property type="entry name" value="PROTEIN ECSC"/>
    <property type="match status" value="1"/>
</dbReference>
<keyword evidence="2" id="KW-1185">Reference proteome</keyword>
<evidence type="ECO:0008006" key="3">
    <source>
        <dbReference type="Google" id="ProtNLM"/>
    </source>
</evidence>
<name>A0A161PG68_9BACI</name>
<dbReference type="Pfam" id="PF12787">
    <property type="entry name" value="EcsC"/>
    <property type="match status" value="1"/>
</dbReference>
<dbReference type="OrthoDB" id="2040879at2"/>
<gene>
    <name evidence="1" type="ORF">AZF04_05270</name>
</gene>
<organism evidence="1 2">
    <name type="scientific">Alkalihalobacillus trypoxylicola</name>
    <dbReference type="NCBI Taxonomy" id="519424"/>
    <lineage>
        <taxon>Bacteria</taxon>
        <taxon>Bacillati</taxon>
        <taxon>Bacillota</taxon>
        <taxon>Bacilli</taxon>
        <taxon>Bacillales</taxon>
        <taxon>Bacillaceae</taxon>
        <taxon>Alkalihalobacillus</taxon>
    </lineage>
</organism>
<protein>
    <recommendedName>
        <fullName evidence="3">ABC transporter substrate-binding protein</fullName>
    </recommendedName>
</protein>
<dbReference type="RefSeq" id="WP_061948490.1">
    <property type="nucleotide sequence ID" value="NZ_LTAO01000012.1"/>
</dbReference>
<sequence>MLNSDEQLHLQEILEWESTYFTKDNQSIFKGWKENETLQRFIKNTEQIKIPSKYLEQLEALMIQLQSMVQNERSEQVIWDKILRYAKVFNPDIHSINEMKKLTIDQQRFLSEQFMAKQRLIAVGQGSVTGLGGLLTISLDLPLLAAIQLRTIQQLALIHGYDLKNPIEQVIALKLFYLTTLPKPYQLESWQHLFAELEFQNEEHVFYDGQEHVFDQAWMGQLMKQMGKNIIIRFLRKRWIQGVPLFGVAIGAGVNYQLTKQVTEMAERFYQKRILLSKLHNNV</sequence>
<evidence type="ECO:0000313" key="1">
    <source>
        <dbReference type="EMBL" id="KYG32177.1"/>
    </source>
</evidence>
<comment type="caution">
    <text evidence="1">The sequence shown here is derived from an EMBL/GenBank/DDBJ whole genome shotgun (WGS) entry which is preliminary data.</text>
</comment>
<proteinExistence type="predicted"/>
<dbReference type="Proteomes" id="UP000075806">
    <property type="component" value="Unassembled WGS sequence"/>
</dbReference>
<reference evidence="1" key="1">
    <citation type="submission" date="2016-02" db="EMBL/GenBank/DDBJ databases">
        <title>Genome sequence of Bacillus trypoxylicola KCTC 13244(T).</title>
        <authorList>
            <person name="Jeong H."/>
            <person name="Park S.-H."/>
            <person name="Choi S.-K."/>
        </authorList>
    </citation>
    <scope>NUCLEOTIDE SEQUENCE [LARGE SCALE GENOMIC DNA]</scope>
    <source>
        <strain evidence="1">KCTC 13244</strain>
    </source>
</reference>